<gene>
    <name evidence="2" type="ORF">ENN51_04305</name>
</gene>
<sequence length="421" mass="45736">MMRRGEGGRRVTAVAALALLLTIVACGRGPAPTAPGDFYRELARPEVWKPVPHQQAELLGLEPGDLLLSYNGEPVLTNADVVTAQERATRGQSVIITVLRDGRELSFEVEPGPIGVLPVAMRRPSSLAAALTDIMRSLGLFADYDWLAALTGESFTLAAADEECRAWWPSGTAGLYLDDLALMTGLDLHPVYLLEEGGDALAAVRDALEAGYPVLVRGGWPMPRAGFWGVATRFDPEEGERGLLFGYTLDSAEEQPLTGGIVEAYVVRPGMGWDDLDDVLALVLTQALELGLGRTDFGWRTGLQAYDELITGLDTVPFCPVCGPEESPVCFERLAWSMVAHKESAVRFLEAMREVVPEEAVLVDEIVGDLRAQIGKLDGILRSNTRIGLLEDQRRIAMALAEVQVIENDLLGLYEQLLGRL</sequence>
<dbReference type="Pfam" id="PF17820">
    <property type="entry name" value="PDZ_6"/>
    <property type="match status" value="1"/>
</dbReference>
<dbReference type="AlphaFoldDB" id="A0A7V0T618"/>
<reference evidence="2" key="1">
    <citation type="journal article" date="2020" name="mSystems">
        <title>Genome- and Community-Level Interaction Insights into Carbon Utilization and Element Cycling Functions of Hydrothermarchaeota in Hydrothermal Sediment.</title>
        <authorList>
            <person name="Zhou Z."/>
            <person name="Liu Y."/>
            <person name="Xu W."/>
            <person name="Pan J."/>
            <person name="Luo Z.H."/>
            <person name="Li M."/>
        </authorList>
    </citation>
    <scope>NUCLEOTIDE SEQUENCE [LARGE SCALE GENOMIC DNA]</scope>
    <source>
        <strain evidence="2">SpSt-1182</strain>
    </source>
</reference>
<evidence type="ECO:0000313" key="2">
    <source>
        <dbReference type="EMBL" id="HDQ99490.1"/>
    </source>
</evidence>
<evidence type="ECO:0000259" key="1">
    <source>
        <dbReference type="SMART" id="SM00228"/>
    </source>
</evidence>
<feature type="domain" description="PDZ" evidence="1">
    <location>
        <begin position="17"/>
        <end position="102"/>
    </location>
</feature>
<dbReference type="Gene3D" id="2.30.42.10">
    <property type="match status" value="1"/>
</dbReference>
<dbReference type="SMART" id="SM00228">
    <property type="entry name" value="PDZ"/>
    <property type="match status" value="1"/>
</dbReference>
<comment type="caution">
    <text evidence="2">The sequence shown here is derived from an EMBL/GenBank/DDBJ whole genome shotgun (WGS) entry which is preliminary data.</text>
</comment>
<dbReference type="PROSITE" id="PS51257">
    <property type="entry name" value="PROKAR_LIPOPROTEIN"/>
    <property type="match status" value="1"/>
</dbReference>
<dbReference type="InterPro" id="IPR001478">
    <property type="entry name" value="PDZ"/>
</dbReference>
<dbReference type="EMBL" id="DSBX01000161">
    <property type="protein sequence ID" value="HDQ99490.1"/>
    <property type="molecule type" value="Genomic_DNA"/>
</dbReference>
<name>A0A7V0T618_UNCW3</name>
<dbReference type="Proteomes" id="UP000885672">
    <property type="component" value="Unassembled WGS sequence"/>
</dbReference>
<dbReference type="SUPFAM" id="SSF50156">
    <property type="entry name" value="PDZ domain-like"/>
    <property type="match status" value="1"/>
</dbReference>
<protein>
    <recommendedName>
        <fullName evidence="1">PDZ domain-containing protein</fullName>
    </recommendedName>
</protein>
<proteinExistence type="predicted"/>
<organism evidence="2">
    <name type="scientific">candidate division WOR-3 bacterium</name>
    <dbReference type="NCBI Taxonomy" id="2052148"/>
    <lineage>
        <taxon>Bacteria</taxon>
        <taxon>Bacteria division WOR-3</taxon>
    </lineage>
</organism>
<dbReference type="InterPro" id="IPR036034">
    <property type="entry name" value="PDZ_sf"/>
</dbReference>
<accession>A0A7V0T618</accession>
<dbReference type="InterPro" id="IPR041489">
    <property type="entry name" value="PDZ_6"/>
</dbReference>